<dbReference type="RefSeq" id="WP_144304544.1">
    <property type="nucleotide sequence ID" value="NZ_QMIE01000026.1"/>
</dbReference>
<comment type="caution">
    <text evidence="2">The sequence shown here is derived from an EMBL/GenBank/DDBJ whole genome shotgun (WGS) entry which is preliminary data.</text>
</comment>
<keyword evidence="3" id="KW-1185">Reference proteome</keyword>
<organism evidence="2 3">
    <name type="scientific">Oceanidesulfovibrio indonesiensis</name>
    <dbReference type="NCBI Taxonomy" id="54767"/>
    <lineage>
        <taxon>Bacteria</taxon>
        <taxon>Pseudomonadati</taxon>
        <taxon>Thermodesulfobacteriota</taxon>
        <taxon>Desulfovibrionia</taxon>
        <taxon>Desulfovibrionales</taxon>
        <taxon>Desulfovibrionaceae</taxon>
        <taxon>Oceanidesulfovibrio</taxon>
    </lineage>
</organism>
<accession>A0A7M3MA35</accession>
<dbReference type="Proteomes" id="UP000448292">
    <property type="component" value="Unassembled WGS sequence"/>
</dbReference>
<dbReference type="Pfam" id="PF06634">
    <property type="entry name" value="DUF1156"/>
    <property type="match status" value="1"/>
</dbReference>
<dbReference type="SUPFAM" id="SSF53335">
    <property type="entry name" value="S-adenosyl-L-methionine-dependent methyltransferases"/>
    <property type="match status" value="1"/>
</dbReference>
<evidence type="ECO:0000313" key="3">
    <source>
        <dbReference type="Proteomes" id="UP000448292"/>
    </source>
</evidence>
<evidence type="ECO:0000313" key="2">
    <source>
        <dbReference type="EMBL" id="TVM14217.1"/>
    </source>
</evidence>
<dbReference type="InterPro" id="IPR029063">
    <property type="entry name" value="SAM-dependent_MTases_sf"/>
</dbReference>
<dbReference type="Gene3D" id="3.40.50.150">
    <property type="entry name" value="Vaccinia Virus protein VP39"/>
    <property type="match status" value="1"/>
</dbReference>
<proteinExistence type="predicted"/>
<evidence type="ECO:0000259" key="1">
    <source>
        <dbReference type="Pfam" id="PF06634"/>
    </source>
</evidence>
<sequence>MVKAPKKLIEVALPLDDINGGCEQEKNPFLKGHPRSIHLWWARRPLAAARAVLFAQLVNDPGGERGWGNYPGQTKEDAQKERERLFSIIRELVKWENRNNEEVLNIAREEIRKSWRETCELNKNNPNFNPDILPPVYDPFAGGGTIPLEAQRLGLEAYASDLNPVAVMINKAMIEIPPKFAGKAPVGPIPEGEQTDNRGEGAWTGAKGLAEDVRRYGHWMRKEAEKRIGHLYPKVKITQEMAKERPDLKGYVGRELTVIAWLWARTVKSPNPAYAHVDVPLISNFMLSTKKGKEAWVEPIVERDSYRFAVRAGKPKDVSEAKKGTKLGRGAKFRCVLSEAPIAPDYIKSEGRAGRMGARLMTIVAEGDRGRVYLPPNKAMEEVASQAKPTWKPETPIPHDPRALWTPPYGLTTFGDLFTPRQLVALNTFSDLVLEARERVIADAKRSGWHDDGVDFDSGGKEATAYGDAVSVYLTFSLCQLSRYSCTICPWNTVNQNVAQAFGRQAIPMVWDFAESNPVNGALSFSVASKWVYSSISENKNLPPGIATINDAKSTTVSRKMIACTDPPYFDNIGYSGLADFFYVWSRRTIGKLFNNIYMTLSTPKDDELVASLHKHSSKESAERFFMDGMKMAISNIASSQSQSFPLCIYYAFKQSETKDNGTVSSGWDSFLEALVGSDLIITGTWPIRTERSRGLKSSVNALASSIVLVCRKRGIEAPSIPRRQFLRELKEELPEALDAMIGGKKGASPIAPVDLAQASIGPGMAIFSRHSGVIEADGSKMSVHDALIQINKVIDEFFNEAEGDMDSDTRFCIDWFMQYGFKEAEYGQADVLARAKGTTVEGLAVAGVVETGGGKVRLLKFEEYPENWDPEKDTRTPTWEALHQLIRALRSGGEAEAGLLLKKMAERTESIRQLAYRLYTLCERKGWAEEARAYNELIASWHGTIEAADQALGKSREAKQLTLDM</sequence>
<gene>
    <name evidence="2" type="ORF">DPQ33_17640</name>
</gene>
<feature type="domain" description="DUF1156" evidence="1">
    <location>
        <begin position="12"/>
        <end position="88"/>
    </location>
</feature>
<dbReference type="OrthoDB" id="3197274at2"/>
<dbReference type="EMBL" id="QMIE01000026">
    <property type="protein sequence ID" value="TVM14217.1"/>
    <property type="molecule type" value="Genomic_DNA"/>
</dbReference>
<protein>
    <recommendedName>
        <fullName evidence="1">DUF1156 domain-containing protein</fullName>
    </recommendedName>
</protein>
<name>A0A7M3MA35_9BACT</name>
<dbReference type="AlphaFoldDB" id="A0A7M3MA35"/>
<dbReference type="InterPro" id="IPR009537">
    <property type="entry name" value="DUF1156"/>
</dbReference>
<reference evidence="2 3" key="1">
    <citation type="submission" date="2018-06" db="EMBL/GenBank/DDBJ databases">
        <title>Complete genome of Desulfovibrio indonesiensis P37SLT.</title>
        <authorList>
            <person name="Crispim J.S."/>
            <person name="Vidigal P.M.P."/>
            <person name="Silva L.C.F."/>
            <person name="Laguardia C.N."/>
            <person name="Araujo L.C."/>
            <person name="Dias R.S."/>
            <person name="Sousa M.P."/>
            <person name="Paula S.O."/>
            <person name="Silva C."/>
        </authorList>
    </citation>
    <scope>NUCLEOTIDE SEQUENCE [LARGE SCALE GENOMIC DNA]</scope>
    <source>
        <strain evidence="2 3">P37SLT</strain>
    </source>
</reference>